<gene>
    <name evidence="3" type="ORF">PIB30_012816</name>
</gene>
<organism evidence="3 4">
    <name type="scientific">Stylosanthes scabra</name>
    <dbReference type="NCBI Taxonomy" id="79078"/>
    <lineage>
        <taxon>Eukaryota</taxon>
        <taxon>Viridiplantae</taxon>
        <taxon>Streptophyta</taxon>
        <taxon>Embryophyta</taxon>
        <taxon>Tracheophyta</taxon>
        <taxon>Spermatophyta</taxon>
        <taxon>Magnoliopsida</taxon>
        <taxon>eudicotyledons</taxon>
        <taxon>Gunneridae</taxon>
        <taxon>Pentapetalae</taxon>
        <taxon>rosids</taxon>
        <taxon>fabids</taxon>
        <taxon>Fabales</taxon>
        <taxon>Fabaceae</taxon>
        <taxon>Papilionoideae</taxon>
        <taxon>50 kb inversion clade</taxon>
        <taxon>dalbergioids sensu lato</taxon>
        <taxon>Dalbergieae</taxon>
        <taxon>Pterocarpus clade</taxon>
        <taxon>Stylosanthes</taxon>
    </lineage>
</organism>
<feature type="repeat" description="PPR" evidence="2">
    <location>
        <begin position="342"/>
        <end position="376"/>
    </location>
</feature>
<feature type="repeat" description="PPR" evidence="2">
    <location>
        <begin position="443"/>
        <end position="473"/>
    </location>
</feature>
<dbReference type="InterPro" id="IPR046960">
    <property type="entry name" value="PPR_At4g14850-like_plant"/>
</dbReference>
<dbReference type="Pfam" id="PF20431">
    <property type="entry name" value="E_motif"/>
    <property type="match status" value="1"/>
</dbReference>
<keyword evidence="4" id="KW-1185">Reference proteome</keyword>
<reference evidence="3 4" key="1">
    <citation type="journal article" date="2023" name="Plants (Basel)">
        <title>Bridging the Gap: Combining Genomics and Transcriptomics Approaches to Understand Stylosanthes scabra, an Orphan Legume from the Brazilian Caatinga.</title>
        <authorList>
            <person name="Ferreira-Neto J.R.C."/>
            <person name="da Silva M.D."/>
            <person name="Binneck E."/>
            <person name="de Melo N.F."/>
            <person name="da Silva R.H."/>
            <person name="de Melo A.L.T.M."/>
            <person name="Pandolfi V."/>
            <person name="Bustamante F.O."/>
            <person name="Brasileiro-Vidal A.C."/>
            <person name="Benko-Iseppon A.M."/>
        </authorList>
    </citation>
    <scope>NUCLEOTIDE SEQUENCE [LARGE SCALE GENOMIC DNA]</scope>
    <source>
        <tissue evidence="3">Leaves</tissue>
    </source>
</reference>
<dbReference type="PROSITE" id="PS51375">
    <property type="entry name" value="PPR"/>
    <property type="match status" value="7"/>
</dbReference>
<dbReference type="InterPro" id="IPR002885">
    <property type="entry name" value="PPR_rpt"/>
</dbReference>
<dbReference type="Gene3D" id="1.25.40.10">
    <property type="entry name" value="Tetratricopeptide repeat domain"/>
    <property type="match status" value="7"/>
</dbReference>
<dbReference type="Pfam" id="PF13041">
    <property type="entry name" value="PPR_2"/>
    <property type="match status" value="3"/>
</dbReference>
<dbReference type="InterPro" id="IPR046849">
    <property type="entry name" value="E2_motif"/>
</dbReference>
<dbReference type="EMBL" id="JASCZI010120861">
    <property type="protein sequence ID" value="MED6156255.1"/>
    <property type="molecule type" value="Genomic_DNA"/>
</dbReference>
<dbReference type="Proteomes" id="UP001341840">
    <property type="component" value="Unassembled WGS sequence"/>
</dbReference>
<dbReference type="InterPro" id="IPR046848">
    <property type="entry name" value="E_motif"/>
</dbReference>
<comment type="caution">
    <text evidence="3">The sequence shown here is derived from an EMBL/GenBank/DDBJ whole genome shotgun (WGS) entry which is preliminary data.</text>
</comment>
<dbReference type="InterPro" id="IPR011990">
    <property type="entry name" value="TPR-like_helical_dom_sf"/>
</dbReference>
<dbReference type="PANTHER" id="PTHR47926:SF386">
    <property type="entry name" value="PENTATRICOPEPTIDE REPEAT-CONTAINING PROTEIN"/>
    <property type="match status" value="1"/>
</dbReference>
<protein>
    <recommendedName>
        <fullName evidence="5">Chlororespiratory reduction 21</fullName>
    </recommendedName>
</protein>
<dbReference type="SUPFAM" id="SSF48452">
    <property type="entry name" value="TPR-like"/>
    <property type="match status" value="1"/>
</dbReference>
<evidence type="ECO:0000313" key="3">
    <source>
        <dbReference type="EMBL" id="MED6156255.1"/>
    </source>
</evidence>
<feature type="repeat" description="PPR" evidence="2">
    <location>
        <begin position="512"/>
        <end position="546"/>
    </location>
</feature>
<dbReference type="Pfam" id="PF01535">
    <property type="entry name" value="PPR"/>
    <property type="match status" value="8"/>
</dbReference>
<feature type="repeat" description="PPR" evidence="2">
    <location>
        <begin position="613"/>
        <end position="647"/>
    </location>
</feature>
<dbReference type="Pfam" id="PF20430">
    <property type="entry name" value="Eplus_motif"/>
    <property type="match status" value="1"/>
</dbReference>
<keyword evidence="1" id="KW-0677">Repeat</keyword>
<feature type="repeat" description="PPR" evidence="2">
    <location>
        <begin position="241"/>
        <end position="275"/>
    </location>
</feature>
<name>A0ABU6U506_9FABA</name>
<sequence>MAATLLTLNTAFQHPHFKPQSPTANLRSLKPPKDIIKPVNTDHKNLSTLNLIQTVDTLTDALTKGLSVASHIYEDLLQCCIDQPALHVGLQIHAQVIKNGYYYSDGRKEYIETKLVILYAKCGSFKAANSFFQRMQKRNVFSWAAIIGMHSRNGHCEEALQCYVQMLESGFLPDNFVVPNALKACGVLGWVRFGKGIHGFVAKMMGFDGCAFVVNSLIDMYGKCRVLEDAEKVFDSMPEKNVIAWNSMVAIYAQNGMSHEAIGLFQKMMLDGIEPTPVSLVGFLSACANLEAIKEGRQGHALAILRGFELESILGSTIVNFYFKVGLIEQARLAFRRIVAKDVVTWNLIISGYVKYGEVEQAIEMCHMMTEENLRFDCKTLSSLLHVAADTRDVRLGMEGHAYCIKYNFDLDVVITSGIIDTYAKCGRIDHARRVFNAARKKDIVVWNTMLAAYAELGMSDEASKLFLQMQESTLPNVVSWNSLIFGFFQSGQVVEAQNMLSEMYSFGVKPNMITWTTVLSGLAKNGCGYEAFQAFQQMQEAGMKPNSVTITSALLACKSMALLKYGKAIHGYVIRSGMSLSLHIITSIIDMYAKCGNLEYAECVFTLCSRKEMAVYNAMISAYASHGQATKALALFKQLQKECMVPDHITITSVLSACSHAGLVNDALGVFEYMVSELHMQPNEEHYGCLIKLLADNGQLDEAFWVILTTESYPDAHMLGCLLTACGQHHETELAAHIAKWLLNLEPKNAGNYVALSNVYAAEGRWDKVSTIRRLMKEKGLRKIPGCSWIEVGPELHVFTAGDRSHPENDEIYMLLNLLGMEIQSTTYAPYNTGPTSST</sequence>
<evidence type="ECO:0000256" key="1">
    <source>
        <dbReference type="ARBA" id="ARBA00022737"/>
    </source>
</evidence>
<accession>A0ABU6U506</accession>
<dbReference type="NCBIfam" id="TIGR00756">
    <property type="entry name" value="PPR"/>
    <property type="match status" value="9"/>
</dbReference>
<evidence type="ECO:0000256" key="2">
    <source>
        <dbReference type="PROSITE-ProRule" id="PRU00708"/>
    </source>
</evidence>
<proteinExistence type="predicted"/>
<evidence type="ECO:0008006" key="5">
    <source>
        <dbReference type="Google" id="ProtNLM"/>
    </source>
</evidence>
<dbReference type="PANTHER" id="PTHR47926">
    <property type="entry name" value="PENTATRICOPEPTIDE REPEAT-CONTAINING PROTEIN"/>
    <property type="match status" value="1"/>
</dbReference>
<evidence type="ECO:0000313" key="4">
    <source>
        <dbReference type="Proteomes" id="UP001341840"/>
    </source>
</evidence>
<feature type="repeat" description="PPR" evidence="2">
    <location>
        <begin position="477"/>
        <end position="511"/>
    </location>
</feature>
<feature type="repeat" description="PPR" evidence="2">
    <location>
        <begin position="139"/>
        <end position="173"/>
    </location>
</feature>